<name>A0A7K0BW08_9ACTN</name>
<protein>
    <recommendedName>
        <fullName evidence="4">Transposase</fullName>
    </recommendedName>
</protein>
<sequence>MRDALRWQMTDDTGFEKKGRRSAPVHRHREEDHPLPFASYANPGDQRVLIDRQLYLPRSWFAGPDRLADG</sequence>
<proteinExistence type="predicted"/>
<keyword evidence="3" id="KW-1185">Reference proteome</keyword>
<dbReference type="AlphaFoldDB" id="A0A7K0BW08"/>
<gene>
    <name evidence="2" type="ORF">ACRB68_31460</name>
</gene>
<evidence type="ECO:0000256" key="1">
    <source>
        <dbReference type="SAM" id="MobiDB-lite"/>
    </source>
</evidence>
<comment type="caution">
    <text evidence="2">The sequence shown here is derived from an EMBL/GenBank/DDBJ whole genome shotgun (WGS) entry which is preliminary data.</text>
</comment>
<reference evidence="2 3" key="1">
    <citation type="submission" date="2019-10" db="EMBL/GenBank/DDBJ databases">
        <title>Actinomadura rubteroloni sp. nov. and Actinomadura macrotermitis sp. nov., isolated from the gut of fungus growing-termite Macrotermes natalensis.</title>
        <authorList>
            <person name="Benndorf R."/>
            <person name="Martin K."/>
            <person name="Kuefner M."/>
            <person name="De Beer W."/>
            <person name="Kaster A.-K."/>
            <person name="Vollmers J."/>
            <person name="Poulsen M."/>
            <person name="Beemelmanns C."/>
        </authorList>
    </citation>
    <scope>NUCLEOTIDE SEQUENCE [LARGE SCALE GENOMIC DNA]</scope>
    <source>
        <strain evidence="2 3">RB68</strain>
    </source>
</reference>
<dbReference type="EMBL" id="WEGH01000002">
    <property type="protein sequence ID" value="MQY05082.1"/>
    <property type="molecule type" value="Genomic_DNA"/>
</dbReference>
<feature type="region of interest" description="Disordered" evidence="1">
    <location>
        <begin position="1"/>
        <end position="42"/>
    </location>
</feature>
<accession>A0A7K0BW08</accession>
<feature type="compositionally biased region" description="Basic residues" evidence="1">
    <location>
        <begin position="18"/>
        <end position="27"/>
    </location>
</feature>
<organism evidence="2 3">
    <name type="scientific">Actinomadura macrotermitis</name>
    <dbReference type="NCBI Taxonomy" id="2585200"/>
    <lineage>
        <taxon>Bacteria</taxon>
        <taxon>Bacillati</taxon>
        <taxon>Actinomycetota</taxon>
        <taxon>Actinomycetes</taxon>
        <taxon>Streptosporangiales</taxon>
        <taxon>Thermomonosporaceae</taxon>
        <taxon>Actinomadura</taxon>
    </lineage>
</organism>
<dbReference type="Proteomes" id="UP000487268">
    <property type="component" value="Unassembled WGS sequence"/>
</dbReference>
<evidence type="ECO:0000313" key="3">
    <source>
        <dbReference type="Proteomes" id="UP000487268"/>
    </source>
</evidence>
<evidence type="ECO:0008006" key="4">
    <source>
        <dbReference type="Google" id="ProtNLM"/>
    </source>
</evidence>
<evidence type="ECO:0000313" key="2">
    <source>
        <dbReference type="EMBL" id="MQY05082.1"/>
    </source>
</evidence>